<feature type="transmembrane region" description="Helical" evidence="10">
    <location>
        <begin position="282"/>
        <end position="301"/>
    </location>
</feature>
<keyword evidence="6" id="KW-0029">Amino-acid transport</keyword>
<feature type="transmembrane region" description="Helical" evidence="10">
    <location>
        <begin position="385"/>
        <end position="405"/>
    </location>
</feature>
<dbReference type="OMA" id="MFIRGDE"/>
<dbReference type="EMBL" id="CM007381">
    <property type="protein sequence ID" value="ONK80767.1"/>
    <property type="molecule type" value="Genomic_DNA"/>
</dbReference>
<evidence type="ECO:0000256" key="8">
    <source>
        <dbReference type="ARBA" id="ARBA00023136"/>
    </source>
</evidence>
<keyword evidence="8 10" id="KW-0472">Membrane</keyword>
<evidence type="ECO:0000256" key="7">
    <source>
        <dbReference type="ARBA" id="ARBA00022989"/>
    </source>
</evidence>
<dbReference type="GO" id="GO:0006865">
    <property type="term" value="P:amino acid transport"/>
    <property type="evidence" value="ECO:0007669"/>
    <property type="project" value="UniProtKB-KW"/>
</dbReference>
<dbReference type="Gramene" id="ONK80767">
    <property type="protein sequence ID" value="ONK80767"/>
    <property type="gene ID" value="A4U43_C01F21510"/>
</dbReference>
<feature type="transmembrane region" description="Helical" evidence="10">
    <location>
        <begin position="41"/>
        <end position="61"/>
    </location>
</feature>
<dbReference type="Proteomes" id="UP000243459">
    <property type="component" value="Chromosome 1"/>
</dbReference>
<keyword evidence="7 10" id="KW-1133">Transmembrane helix</keyword>
<feature type="transmembrane region" description="Helical" evidence="10">
    <location>
        <begin position="67"/>
        <end position="91"/>
    </location>
</feature>
<protein>
    <recommendedName>
        <fullName evidence="11">Amino acid transporter transmembrane domain-containing protein</fullName>
    </recommendedName>
</protein>
<proteinExistence type="inferred from homology"/>
<feature type="transmembrane region" description="Helical" evidence="10">
    <location>
        <begin position="411"/>
        <end position="430"/>
    </location>
</feature>
<feature type="transmembrane region" description="Helical" evidence="10">
    <location>
        <begin position="321"/>
        <end position="342"/>
    </location>
</feature>
<keyword evidence="13" id="KW-1185">Reference proteome</keyword>
<evidence type="ECO:0000256" key="9">
    <source>
        <dbReference type="ARBA" id="ARBA00061463"/>
    </source>
</evidence>
<keyword evidence="4 10" id="KW-0812">Transmembrane</keyword>
<keyword evidence="3" id="KW-1003">Cell membrane</keyword>
<gene>
    <name evidence="12" type="ORF">A4U43_C01F21510</name>
</gene>
<dbReference type="AlphaFoldDB" id="A0A5P1FTL6"/>
<evidence type="ECO:0000256" key="1">
    <source>
        <dbReference type="ARBA" id="ARBA00004236"/>
    </source>
</evidence>
<accession>A0A5P1FTL6</accession>
<evidence type="ECO:0000256" key="6">
    <source>
        <dbReference type="ARBA" id="ARBA00022970"/>
    </source>
</evidence>
<evidence type="ECO:0000313" key="12">
    <source>
        <dbReference type="EMBL" id="ONK80767.1"/>
    </source>
</evidence>
<feature type="domain" description="Amino acid transporter transmembrane" evidence="11">
    <location>
        <begin position="34"/>
        <end position="466"/>
    </location>
</feature>
<evidence type="ECO:0000256" key="10">
    <source>
        <dbReference type="SAM" id="Phobius"/>
    </source>
</evidence>
<sequence>MGEDRRMMVEKESAALDVEVSRNEEFDDDGRPRRTGTVWTASAHIVTAVIGSGVLSLAWSMSQLGWIAGPVTLFLFSIITFFTSSLLTNCYRAPHPVTGKRNYTYMEAVRSNLGATQVWLCGICQYVNLIGTAIGYTITASISAAAISKASCFHKKGHEADCSVADTFYMVGFGVIQIFLSQLPNFHELWWLSILAAVMSLTYSFIAIGLSMAKIISGNTGKTSITGVEVGVDVDSAQKVWKACQALGDIAFAYSYSMLLIEIQDTLKSPPAENKVMKKASFIGVSTTTTFYFLCGCLGYAAFGNKAPGNILTGFGFYEPFWLIDLANICVIIHLVGAFQVYSQPLFAAFETWTARKYPDVKFLTHEIPLITSKRLKFKLNMFRLVWRTIFVVLCTVLAIVFPFFNDVVGFIGAVGFWPLTVYFPIEMYIQQKKIRKYSGKWISMQLLSIVCLLVTLAATIGSVEGVWDSLRSYKPFSE</sequence>
<evidence type="ECO:0000256" key="2">
    <source>
        <dbReference type="ARBA" id="ARBA00022448"/>
    </source>
</evidence>
<name>A0A5P1FTL6_ASPOF</name>
<feature type="transmembrane region" description="Helical" evidence="10">
    <location>
        <begin position="189"/>
        <end position="213"/>
    </location>
</feature>
<feature type="transmembrane region" description="Helical" evidence="10">
    <location>
        <begin position="442"/>
        <end position="464"/>
    </location>
</feature>
<organism evidence="12 13">
    <name type="scientific">Asparagus officinalis</name>
    <name type="common">Garden asparagus</name>
    <dbReference type="NCBI Taxonomy" id="4686"/>
    <lineage>
        <taxon>Eukaryota</taxon>
        <taxon>Viridiplantae</taxon>
        <taxon>Streptophyta</taxon>
        <taxon>Embryophyta</taxon>
        <taxon>Tracheophyta</taxon>
        <taxon>Spermatophyta</taxon>
        <taxon>Magnoliopsida</taxon>
        <taxon>Liliopsida</taxon>
        <taxon>Asparagales</taxon>
        <taxon>Asparagaceae</taxon>
        <taxon>Asparagoideae</taxon>
        <taxon>Asparagus</taxon>
    </lineage>
</organism>
<dbReference type="InterPro" id="IPR013057">
    <property type="entry name" value="AA_transpt_TM"/>
</dbReference>
<dbReference type="GO" id="GO:0015293">
    <property type="term" value="F:symporter activity"/>
    <property type="evidence" value="ECO:0007669"/>
    <property type="project" value="UniProtKB-KW"/>
</dbReference>
<comment type="similarity">
    <text evidence="9">Belongs to the amino acid/polyamine transporter 2 family. Amino acid/auxin permease (AAAP) (TC 2.A.18.2) subfamily.</text>
</comment>
<evidence type="ECO:0000256" key="5">
    <source>
        <dbReference type="ARBA" id="ARBA00022847"/>
    </source>
</evidence>
<evidence type="ECO:0000259" key="11">
    <source>
        <dbReference type="Pfam" id="PF01490"/>
    </source>
</evidence>
<comment type="subcellular location">
    <subcellularLocation>
        <location evidence="1">Cell membrane</location>
    </subcellularLocation>
</comment>
<reference evidence="13" key="1">
    <citation type="journal article" date="2017" name="Nat. Commun.">
        <title>The asparagus genome sheds light on the origin and evolution of a young Y chromosome.</title>
        <authorList>
            <person name="Harkess A."/>
            <person name="Zhou J."/>
            <person name="Xu C."/>
            <person name="Bowers J.E."/>
            <person name="Van der Hulst R."/>
            <person name="Ayyampalayam S."/>
            <person name="Mercati F."/>
            <person name="Riccardi P."/>
            <person name="McKain M.R."/>
            <person name="Kakrana A."/>
            <person name="Tang H."/>
            <person name="Ray J."/>
            <person name="Groenendijk J."/>
            <person name="Arikit S."/>
            <person name="Mathioni S.M."/>
            <person name="Nakano M."/>
            <person name="Shan H."/>
            <person name="Telgmann-Rauber A."/>
            <person name="Kanno A."/>
            <person name="Yue Z."/>
            <person name="Chen H."/>
            <person name="Li W."/>
            <person name="Chen Y."/>
            <person name="Xu X."/>
            <person name="Zhang Y."/>
            <person name="Luo S."/>
            <person name="Chen H."/>
            <person name="Gao J."/>
            <person name="Mao Z."/>
            <person name="Pires J.C."/>
            <person name="Luo M."/>
            <person name="Kudrna D."/>
            <person name="Wing R.A."/>
            <person name="Meyers B.C."/>
            <person name="Yi K."/>
            <person name="Kong H."/>
            <person name="Lavrijsen P."/>
            <person name="Sunseri F."/>
            <person name="Falavigna A."/>
            <person name="Ye Y."/>
            <person name="Leebens-Mack J.H."/>
            <person name="Chen G."/>
        </authorList>
    </citation>
    <scope>NUCLEOTIDE SEQUENCE [LARGE SCALE GENOMIC DNA]</scope>
    <source>
        <strain evidence="13">cv. DH0086</strain>
    </source>
</reference>
<dbReference type="PANTHER" id="PTHR48017">
    <property type="entry name" value="OS05G0424000 PROTEIN-RELATED"/>
    <property type="match status" value="1"/>
</dbReference>
<keyword evidence="2" id="KW-0813">Transport</keyword>
<keyword evidence="5" id="KW-0769">Symport</keyword>
<dbReference type="GO" id="GO:0005886">
    <property type="term" value="C:plasma membrane"/>
    <property type="evidence" value="ECO:0007669"/>
    <property type="project" value="UniProtKB-SubCell"/>
</dbReference>
<evidence type="ECO:0000313" key="13">
    <source>
        <dbReference type="Proteomes" id="UP000243459"/>
    </source>
</evidence>
<evidence type="ECO:0000256" key="3">
    <source>
        <dbReference type="ARBA" id="ARBA00022475"/>
    </source>
</evidence>
<dbReference type="Pfam" id="PF01490">
    <property type="entry name" value="Aa_trans"/>
    <property type="match status" value="1"/>
</dbReference>
<dbReference type="Gene3D" id="1.20.1740.10">
    <property type="entry name" value="Amino acid/polyamine transporter I"/>
    <property type="match status" value="1"/>
</dbReference>
<evidence type="ECO:0000256" key="4">
    <source>
        <dbReference type="ARBA" id="ARBA00022692"/>
    </source>
</evidence>
<dbReference type="FunFam" id="1.20.1740.10:FF:000055">
    <property type="entry name" value="Amino acid permease 6"/>
    <property type="match status" value="1"/>
</dbReference>